<evidence type="ECO:0000313" key="2">
    <source>
        <dbReference type="EMBL" id="RGY06052.1"/>
    </source>
</evidence>
<sequence>MPESTSFPSEEGIRTAGRIFIFDKAGTWSQKYNLVWDELLGLNIFPKEVAQKEIAYYLTKQNLYGLPLDSRRTYTKSDWIMWTATMAPDVVTMQKFIAPVYKYANETGSRVPISDWHETPDAKQVGFQARSVVGGYFMPMLKKELMK</sequence>
<dbReference type="Proteomes" id="UP000284434">
    <property type="component" value="Unassembled WGS sequence"/>
</dbReference>
<comment type="caution">
    <text evidence="2">The sequence shown here is derived from an EMBL/GenBank/DDBJ whole genome shotgun (WGS) entry which is preliminary data.</text>
</comment>
<dbReference type="InterPro" id="IPR052743">
    <property type="entry name" value="Glutaminase_GtaA"/>
</dbReference>
<feature type="domain" description="Glutaminase A central" evidence="1">
    <location>
        <begin position="21"/>
        <end position="139"/>
    </location>
</feature>
<gene>
    <name evidence="2" type="ORF">DXA53_10825</name>
</gene>
<reference evidence="2 3" key="1">
    <citation type="submission" date="2018-08" db="EMBL/GenBank/DDBJ databases">
        <title>A genome reference for cultivated species of the human gut microbiota.</title>
        <authorList>
            <person name="Zou Y."/>
            <person name="Xue W."/>
            <person name="Luo G."/>
        </authorList>
    </citation>
    <scope>NUCLEOTIDE SEQUENCE [LARGE SCALE GENOMIC DNA]</scope>
    <source>
        <strain evidence="2 3">OF03-11</strain>
    </source>
</reference>
<dbReference type="InterPro" id="IPR032514">
    <property type="entry name" value="GtaA_central"/>
</dbReference>
<accession>A0A413IBC9</accession>
<dbReference type="PANTHER" id="PTHR31987:SF1">
    <property type="entry name" value="GLUTAMINASE A"/>
    <property type="match status" value="1"/>
</dbReference>
<dbReference type="AlphaFoldDB" id="A0A413IBC9"/>
<proteinExistence type="predicted"/>
<evidence type="ECO:0000313" key="3">
    <source>
        <dbReference type="Proteomes" id="UP000284434"/>
    </source>
</evidence>
<protein>
    <submittedName>
        <fullName evidence="2">DUF1793 domain-containing protein</fullName>
    </submittedName>
</protein>
<dbReference type="PANTHER" id="PTHR31987">
    <property type="entry name" value="GLUTAMINASE A-RELATED"/>
    <property type="match status" value="1"/>
</dbReference>
<evidence type="ECO:0000259" key="1">
    <source>
        <dbReference type="Pfam" id="PF16335"/>
    </source>
</evidence>
<dbReference type="Pfam" id="PF16335">
    <property type="entry name" value="GtaA_6_Hairpin"/>
    <property type="match status" value="1"/>
</dbReference>
<organism evidence="2 3">
    <name type="scientific">Odoribacter splanchnicus</name>
    <dbReference type="NCBI Taxonomy" id="28118"/>
    <lineage>
        <taxon>Bacteria</taxon>
        <taxon>Pseudomonadati</taxon>
        <taxon>Bacteroidota</taxon>
        <taxon>Bacteroidia</taxon>
        <taxon>Bacteroidales</taxon>
        <taxon>Odoribacteraceae</taxon>
        <taxon>Odoribacter</taxon>
    </lineage>
</organism>
<name>A0A413IBC9_9BACT</name>
<dbReference type="EMBL" id="QSCO01000014">
    <property type="protein sequence ID" value="RGY06052.1"/>
    <property type="molecule type" value="Genomic_DNA"/>
</dbReference>